<evidence type="ECO:0000313" key="3">
    <source>
        <dbReference type="EMBL" id="CAK0828308.1"/>
    </source>
</evidence>
<organism evidence="3 4">
    <name type="scientific">Prorocentrum cordatum</name>
    <dbReference type="NCBI Taxonomy" id="2364126"/>
    <lineage>
        <taxon>Eukaryota</taxon>
        <taxon>Sar</taxon>
        <taxon>Alveolata</taxon>
        <taxon>Dinophyceae</taxon>
        <taxon>Prorocentrales</taxon>
        <taxon>Prorocentraceae</taxon>
        <taxon>Prorocentrum</taxon>
    </lineage>
</organism>
<feature type="transmembrane region" description="Helical" evidence="2">
    <location>
        <begin position="12"/>
        <end position="34"/>
    </location>
</feature>
<evidence type="ECO:0000256" key="1">
    <source>
        <dbReference type="SAM" id="MobiDB-lite"/>
    </source>
</evidence>
<reference evidence="3" key="1">
    <citation type="submission" date="2023-10" db="EMBL/GenBank/DDBJ databases">
        <authorList>
            <person name="Chen Y."/>
            <person name="Shah S."/>
            <person name="Dougan E. K."/>
            <person name="Thang M."/>
            <person name="Chan C."/>
        </authorList>
    </citation>
    <scope>NUCLEOTIDE SEQUENCE [LARGE SCALE GENOMIC DNA]</scope>
</reference>
<gene>
    <name evidence="3" type="ORF">PCOR1329_LOCUS27562</name>
</gene>
<keyword evidence="4" id="KW-1185">Reference proteome</keyword>
<protein>
    <submittedName>
        <fullName evidence="3">Uncharacterized protein</fullName>
    </submittedName>
</protein>
<feature type="region of interest" description="Disordered" evidence="1">
    <location>
        <begin position="44"/>
        <end position="95"/>
    </location>
</feature>
<dbReference type="EMBL" id="CAUYUJ010010002">
    <property type="protein sequence ID" value="CAK0828308.1"/>
    <property type="molecule type" value="Genomic_DNA"/>
</dbReference>
<keyword evidence="2" id="KW-1133">Transmembrane helix</keyword>
<dbReference type="Proteomes" id="UP001189429">
    <property type="component" value="Unassembled WGS sequence"/>
</dbReference>
<keyword evidence="2" id="KW-0812">Transmembrane</keyword>
<feature type="compositionally biased region" description="Basic residues" evidence="1">
    <location>
        <begin position="81"/>
        <end position="95"/>
    </location>
</feature>
<accession>A0ABN9S8U3</accession>
<name>A0ABN9S8U3_9DINO</name>
<comment type="caution">
    <text evidence="3">The sequence shown here is derived from an EMBL/GenBank/DDBJ whole genome shotgun (WGS) entry which is preliminary data.</text>
</comment>
<evidence type="ECO:0000313" key="4">
    <source>
        <dbReference type="Proteomes" id="UP001189429"/>
    </source>
</evidence>
<feature type="compositionally biased region" description="Low complexity" evidence="1">
    <location>
        <begin position="67"/>
        <end position="80"/>
    </location>
</feature>
<sequence>MERGPPAQDARYQLASAPVVCTLVALLVALPAVLSLRFAGWLRRQEEDEPPGSSRDGSDRAEDDTQRLLVPGGAGRAAARSPRRLRRRRSQGAGV</sequence>
<keyword evidence="2" id="KW-0472">Membrane</keyword>
<proteinExistence type="predicted"/>
<feature type="compositionally biased region" description="Basic and acidic residues" evidence="1">
    <location>
        <begin position="56"/>
        <end position="66"/>
    </location>
</feature>
<evidence type="ECO:0000256" key="2">
    <source>
        <dbReference type="SAM" id="Phobius"/>
    </source>
</evidence>